<reference evidence="3" key="2">
    <citation type="submission" date="2021-09" db="EMBL/GenBank/DDBJ databases">
        <authorList>
            <person name="Gilroy R."/>
        </authorList>
    </citation>
    <scope>NUCLEOTIDE SEQUENCE</scope>
    <source>
        <strain evidence="3">CHK179-5677</strain>
    </source>
</reference>
<dbReference type="SMART" id="SM00530">
    <property type="entry name" value="HTH_XRE"/>
    <property type="match status" value="1"/>
</dbReference>
<dbReference type="RefSeq" id="WP_295368885.1">
    <property type="nucleotide sequence ID" value="NZ_DYUC01000069.1"/>
</dbReference>
<dbReference type="PROSITE" id="PS50943">
    <property type="entry name" value="HTH_CROC1"/>
    <property type="match status" value="1"/>
</dbReference>
<dbReference type="Pfam" id="PF01381">
    <property type="entry name" value="HTH_3"/>
    <property type="match status" value="1"/>
</dbReference>
<protein>
    <submittedName>
        <fullName evidence="3">Helix-turn-helix domain-containing protein</fullName>
    </submittedName>
</protein>
<dbReference type="SUPFAM" id="SSF47413">
    <property type="entry name" value="lambda repressor-like DNA-binding domains"/>
    <property type="match status" value="1"/>
</dbReference>
<proteinExistence type="predicted"/>
<organism evidence="3 4">
    <name type="scientific">Pseudoflavonifractor capillosus</name>
    <dbReference type="NCBI Taxonomy" id="106588"/>
    <lineage>
        <taxon>Bacteria</taxon>
        <taxon>Bacillati</taxon>
        <taxon>Bacillota</taxon>
        <taxon>Clostridia</taxon>
        <taxon>Eubacteriales</taxon>
        <taxon>Oscillospiraceae</taxon>
        <taxon>Pseudoflavonifractor</taxon>
    </lineage>
</organism>
<evidence type="ECO:0000256" key="1">
    <source>
        <dbReference type="ARBA" id="ARBA00023125"/>
    </source>
</evidence>
<dbReference type="PANTHER" id="PTHR46558:SF11">
    <property type="entry name" value="HTH-TYPE TRANSCRIPTIONAL REGULATOR XRE"/>
    <property type="match status" value="1"/>
</dbReference>
<dbReference type="InterPro" id="IPR001387">
    <property type="entry name" value="Cro/C1-type_HTH"/>
</dbReference>
<dbReference type="AlphaFoldDB" id="A0A921MMA6"/>
<dbReference type="Gene3D" id="1.10.260.40">
    <property type="entry name" value="lambda repressor-like DNA-binding domains"/>
    <property type="match status" value="1"/>
</dbReference>
<dbReference type="Proteomes" id="UP000760668">
    <property type="component" value="Unassembled WGS sequence"/>
</dbReference>
<evidence type="ECO:0000313" key="3">
    <source>
        <dbReference type="EMBL" id="HJG86770.1"/>
    </source>
</evidence>
<dbReference type="CDD" id="cd00093">
    <property type="entry name" value="HTH_XRE"/>
    <property type="match status" value="1"/>
</dbReference>
<gene>
    <name evidence="3" type="ORF">K8V01_07105</name>
</gene>
<reference evidence="3" key="1">
    <citation type="journal article" date="2021" name="PeerJ">
        <title>Extensive microbial diversity within the chicken gut microbiome revealed by metagenomics and culture.</title>
        <authorList>
            <person name="Gilroy R."/>
            <person name="Ravi A."/>
            <person name="Getino M."/>
            <person name="Pursley I."/>
            <person name="Horton D.L."/>
            <person name="Alikhan N.F."/>
            <person name="Baker D."/>
            <person name="Gharbi K."/>
            <person name="Hall N."/>
            <person name="Watson M."/>
            <person name="Adriaenssens E.M."/>
            <person name="Foster-Nyarko E."/>
            <person name="Jarju S."/>
            <person name="Secka A."/>
            <person name="Antonio M."/>
            <person name="Oren A."/>
            <person name="Chaudhuri R.R."/>
            <person name="La Ragione R."/>
            <person name="Hildebrand F."/>
            <person name="Pallen M.J."/>
        </authorList>
    </citation>
    <scope>NUCLEOTIDE SEQUENCE</scope>
    <source>
        <strain evidence="3">CHK179-5677</strain>
    </source>
</reference>
<keyword evidence="1" id="KW-0238">DNA-binding</keyword>
<name>A0A921MMA6_9FIRM</name>
<dbReference type="GO" id="GO:0003677">
    <property type="term" value="F:DNA binding"/>
    <property type="evidence" value="ECO:0007669"/>
    <property type="project" value="UniProtKB-KW"/>
</dbReference>
<evidence type="ECO:0000259" key="2">
    <source>
        <dbReference type="PROSITE" id="PS50943"/>
    </source>
</evidence>
<dbReference type="EMBL" id="DYUC01000069">
    <property type="protein sequence ID" value="HJG86770.1"/>
    <property type="molecule type" value="Genomic_DNA"/>
</dbReference>
<evidence type="ECO:0000313" key="4">
    <source>
        <dbReference type="Proteomes" id="UP000760668"/>
    </source>
</evidence>
<dbReference type="PANTHER" id="PTHR46558">
    <property type="entry name" value="TRACRIPTIONAL REGULATORY PROTEIN-RELATED-RELATED"/>
    <property type="match status" value="1"/>
</dbReference>
<sequence>MEYNDIFAKRVFELRKARGISQEKLGKAVGLSHKAISTIESGARSTTIEKLIALARYFGVSTDYLLGLKDAEK</sequence>
<accession>A0A921MMA6</accession>
<feature type="domain" description="HTH cro/C1-type" evidence="2">
    <location>
        <begin position="13"/>
        <end position="65"/>
    </location>
</feature>
<dbReference type="InterPro" id="IPR010982">
    <property type="entry name" value="Lambda_DNA-bd_dom_sf"/>
</dbReference>
<comment type="caution">
    <text evidence="3">The sequence shown here is derived from an EMBL/GenBank/DDBJ whole genome shotgun (WGS) entry which is preliminary data.</text>
</comment>